<feature type="transmembrane region" description="Helical" evidence="1">
    <location>
        <begin position="266"/>
        <end position="287"/>
    </location>
</feature>
<feature type="transmembrane region" description="Helical" evidence="1">
    <location>
        <begin position="113"/>
        <end position="138"/>
    </location>
</feature>
<accession>A0A7X0RRY1</accession>
<keyword evidence="3" id="KW-1185">Reference proteome</keyword>
<feature type="transmembrane region" description="Helical" evidence="1">
    <location>
        <begin position="176"/>
        <end position="196"/>
    </location>
</feature>
<feature type="transmembrane region" description="Helical" evidence="1">
    <location>
        <begin position="236"/>
        <end position="254"/>
    </location>
</feature>
<feature type="transmembrane region" description="Helical" evidence="1">
    <location>
        <begin position="208"/>
        <end position="229"/>
    </location>
</feature>
<organism evidence="2 3">
    <name type="scientific">Cohnella nanjingensis</name>
    <dbReference type="NCBI Taxonomy" id="1387779"/>
    <lineage>
        <taxon>Bacteria</taxon>
        <taxon>Bacillati</taxon>
        <taxon>Bacillota</taxon>
        <taxon>Bacilli</taxon>
        <taxon>Bacillales</taxon>
        <taxon>Paenibacillaceae</taxon>
        <taxon>Cohnella</taxon>
    </lineage>
</organism>
<dbReference type="RefSeq" id="WP_185144060.1">
    <property type="nucleotide sequence ID" value="NZ_JACJVP010000029.1"/>
</dbReference>
<protein>
    <submittedName>
        <fullName evidence="2">ABC transporter permease</fullName>
    </submittedName>
</protein>
<dbReference type="GO" id="GO:0140359">
    <property type="term" value="F:ABC-type transporter activity"/>
    <property type="evidence" value="ECO:0007669"/>
    <property type="project" value="InterPro"/>
</dbReference>
<dbReference type="Pfam" id="PF12679">
    <property type="entry name" value="ABC2_membrane_2"/>
    <property type="match status" value="1"/>
</dbReference>
<feature type="transmembrane region" description="Helical" evidence="1">
    <location>
        <begin position="66"/>
        <end position="92"/>
    </location>
</feature>
<name>A0A7X0RRY1_9BACL</name>
<proteinExistence type="predicted"/>
<reference evidence="2 3" key="1">
    <citation type="submission" date="2020-08" db="EMBL/GenBank/DDBJ databases">
        <title>Cohnella phylogeny.</title>
        <authorList>
            <person name="Dunlap C."/>
        </authorList>
    </citation>
    <scope>NUCLEOTIDE SEQUENCE [LARGE SCALE GENOMIC DNA]</scope>
    <source>
        <strain evidence="2 3">DSM 28246</strain>
    </source>
</reference>
<evidence type="ECO:0000313" key="2">
    <source>
        <dbReference type="EMBL" id="MBB6672582.1"/>
    </source>
</evidence>
<gene>
    <name evidence="2" type="ORF">H7C19_18025</name>
</gene>
<feature type="transmembrane region" description="Helical" evidence="1">
    <location>
        <begin position="150"/>
        <end position="169"/>
    </location>
</feature>
<keyword evidence="1" id="KW-0812">Transmembrane</keyword>
<dbReference type="EMBL" id="JACJVP010000029">
    <property type="protein sequence ID" value="MBB6672582.1"/>
    <property type="molecule type" value="Genomic_DNA"/>
</dbReference>
<dbReference type="AlphaFoldDB" id="A0A7X0RRY1"/>
<keyword evidence="1" id="KW-1133">Transmembrane helix</keyword>
<keyword evidence="1" id="KW-0472">Membrane</keyword>
<dbReference type="Proteomes" id="UP000547209">
    <property type="component" value="Unassembled WGS sequence"/>
</dbReference>
<evidence type="ECO:0000256" key="1">
    <source>
        <dbReference type="SAM" id="Phobius"/>
    </source>
</evidence>
<evidence type="ECO:0000313" key="3">
    <source>
        <dbReference type="Proteomes" id="UP000547209"/>
    </source>
</evidence>
<dbReference type="PANTHER" id="PTHR43471">
    <property type="entry name" value="ABC TRANSPORTER PERMEASE"/>
    <property type="match status" value="1"/>
</dbReference>
<comment type="caution">
    <text evidence="2">The sequence shown here is derived from an EMBL/GenBank/DDBJ whole genome shotgun (WGS) entry which is preliminary data.</text>
</comment>
<sequence length="294" mass="31547">MTVIFGMTWREMLRKRVVLLTLLLTLAFLVAFWFIAQTIGSAGSIAGLDPNGGEALMERFARGAFLLTLGYFFGAFVVAFLSIFSSFSAIAGEAEQGVLQAMLPRPVPRWQWYLGRWLGYVTMGVLYAFLLYVAILGITQWHASVPRDAVSLAEAFLLFAMPVPILAAVSMLGSGFLSALGNGVFMTMLYGAGWLGGMIEKLGGQMPLGAVVLAPLSKISGLIALVMPVDGLQGKMLAVLFDYGSLGSLMPVGANPMNQFAFGQVPSASFVVYAGIYGLAALGLGLWRFERKDL</sequence>
<dbReference type="GO" id="GO:0005886">
    <property type="term" value="C:plasma membrane"/>
    <property type="evidence" value="ECO:0007669"/>
    <property type="project" value="UniProtKB-SubCell"/>
</dbReference>